<evidence type="ECO:0000313" key="1">
    <source>
        <dbReference type="EMBL" id="VDM33032.1"/>
    </source>
</evidence>
<evidence type="ECO:0000313" key="3">
    <source>
        <dbReference type="WBParaSite" id="TTAC_0000849101-mRNA-1"/>
    </source>
</evidence>
<name>A0A0R3X4X9_HYDTA</name>
<dbReference type="OrthoDB" id="74460at2759"/>
<gene>
    <name evidence="1" type="ORF">TTAC_LOCUS8476</name>
</gene>
<accession>A0A0R3X4X9</accession>
<reference evidence="1 2" key="2">
    <citation type="submission" date="2018-11" db="EMBL/GenBank/DDBJ databases">
        <authorList>
            <consortium name="Pathogen Informatics"/>
        </authorList>
    </citation>
    <scope>NUCLEOTIDE SEQUENCE [LARGE SCALE GENOMIC DNA]</scope>
</reference>
<dbReference type="SUPFAM" id="SSF55486">
    <property type="entry name" value="Metalloproteases ('zincins'), catalytic domain"/>
    <property type="match status" value="1"/>
</dbReference>
<reference evidence="3" key="1">
    <citation type="submission" date="2017-02" db="UniProtKB">
        <authorList>
            <consortium name="WormBaseParasite"/>
        </authorList>
    </citation>
    <scope>IDENTIFICATION</scope>
</reference>
<sequence>MGLNNVSVCCPHVSYNCAITRVLVGDTRPYVRCIYIVFKGHDGSFQAPPNISSDSGSACRRLGLAVRLLQTLTAETIFAETGCRLAVWCIHSEMNFQEAQSLSAFRLWECLARELDTIFWEDRDRAKWLAVVSCTEYESMTGSKPIPHSHEEVIAMTKGYCALGTGGLALIGSGTLYTWPESAEDIGTCLSNTSKVNRREYLDDSGYRGTYWANYTTALGTMLHELGHCFDLDHNFEGIMRRGGDDLNLVLAFPPPGSSSRPEKVNLVNKSTFQVRNAYDFRRLSILQISRVTFYENASRVVEAAQDQSGIPWGRCDTVKDCGGAFWGKEIAQFLSFHRWFIEFPKYKDYRGTELKE</sequence>
<dbReference type="Pfam" id="PF12044">
    <property type="entry name" value="Metallopep"/>
    <property type="match status" value="1"/>
</dbReference>
<dbReference type="EMBL" id="UYWX01020512">
    <property type="protein sequence ID" value="VDM33032.1"/>
    <property type="molecule type" value="Genomic_DNA"/>
</dbReference>
<dbReference type="PANTHER" id="PTHR21054:SF2">
    <property type="entry name" value="MIP04191P"/>
    <property type="match status" value="1"/>
</dbReference>
<dbReference type="InterPro" id="IPR021917">
    <property type="entry name" value="Unchr_Zn-peptidase-like"/>
</dbReference>
<protein>
    <submittedName>
        <fullName evidence="3">Zinc metalloproteinase YIL108W</fullName>
    </submittedName>
</protein>
<dbReference type="AlphaFoldDB" id="A0A0R3X4X9"/>
<keyword evidence="2" id="KW-1185">Reference proteome</keyword>
<dbReference type="InterPro" id="IPR053002">
    <property type="entry name" value="Metalloproteinase_M10B"/>
</dbReference>
<proteinExistence type="predicted"/>
<dbReference type="Proteomes" id="UP000274429">
    <property type="component" value="Unassembled WGS sequence"/>
</dbReference>
<dbReference type="WBParaSite" id="TTAC_0000849101-mRNA-1">
    <property type="protein sequence ID" value="TTAC_0000849101-mRNA-1"/>
    <property type="gene ID" value="TTAC_0000849101"/>
</dbReference>
<dbReference type="PANTHER" id="PTHR21054">
    <property type="entry name" value="ZINC METALLOPROTEINASE-RELATED"/>
    <property type="match status" value="1"/>
</dbReference>
<organism evidence="3">
    <name type="scientific">Hydatigena taeniaeformis</name>
    <name type="common">Feline tapeworm</name>
    <name type="synonym">Taenia taeniaeformis</name>
    <dbReference type="NCBI Taxonomy" id="6205"/>
    <lineage>
        <taxon>Eukaryota</taxon>
        <taxon>Metazoa</taxon>
        <taxon>Spiralia</taxon>
        <taxon>Lophotrochozoa</taxon>
        <taxon>Platyhelminthes</taxon>
        <taxon>Cestoda</taxon>
        <taxon>Eucestoda</taxon>
        <taxon>Cyclophyllidea</taxon>
        <taxon>Taeniidae</taxon>
        <taxon>Hydatigera</taxon>
    </lineage>
</organism>
<evidence type="ECO:0000313" key="2">
    <source>
        <dbReference type="Proteomes" id="UP000274429"/>
    </source>
</evidence>